<gene>
    <name evidence="1" type="ORF">PLEPLA_LOCUS20644</name>
</gene>
<comment type="caution">
    <text evidence="1">The sequence shown here is derived from an EMBL/GenBank/DDBJ whole genome shotgun (WGS) entry which is preliminary data.</text>
</comment>
<dbReference type="Proteomes" id="UP001153269">
    <property type="component" value="Unassembled WGS sequence"/>
</dbReference>
<protein>
    <submittedName>
        <fullName evidence="1">Uncharacterized protein</fullName>
    </submittedName>
</protein>
<keyword evidence="2" id="KW-1185">Reference proteome</keyword>
<sequence>MGEVRIFAVWNQPAELWCLTSVSPHTAQGKLRGVPVQRIFVFAVWWPPLLCSPSSPAHLSSSFNEGDIGTSPSSAFWEMQSSRQPSCGEDTCCGILDKL</sequence>
<proteinExistence type="predicted"/>
<dbReference type="EMBL" id="CADEAL010001447">
    <property type="protein sequence ID" value="CAB1432562.1"/>
    <property type="molecule type" value="Genomic_DNA"/>
</dbReference>
<reference evidence="1" key="1">
    <citation type="submission" date="2020-03" db="EMBL/GenBank/DDBJ databases">
        <authorList>
            <person name="Weist P."/>
        </authorList>
    </citation>
    <scope>NUCLEOTIDE SEQUENCE</scope>
</reference>
<dbReference type="AlphaFoldDB" id="A0A9N7ULB7"/>
<name>A0A9N7ULB7_PLEPL</name>
<accession>A0A9N7ULB7</accession>
<evidence type="ECO:0000313" key="2">
    <source>
        <dbReference type="Proteomes" id="UP001153269"/>
    </source>
</evidence>
<organism evidence="1 2">
    <name type="scientific">Pleuronectes platessa</name>
    <name type="common">European plaice</name>
    <dbReference type="NCBI Taxonomy" id="8262"/>
    <lineage>
        <taxon>Eukaryota</taxon>
        <taxon>Metazoa</taxon>
        <taxon>Chordata</taxon>
        <taxon>Craniata</taxon>
        <taxon>Vertebrata</taxon>
        <taxon>Euteleostomi</taxon>
        <taxon>Actinopterygii</taxon>
        <taxon>Neopterygii</taxon>
        <taxon>Teleostei</taxon>
        <taxon>Neoteleostei</taxon>
        <taxon>Acanthomorphata</taxon>
        <taxon>Carangaria</taxon>
        <taxon>Pleuronectiformes</taxon>
        <taxon>Pleuronectoidei</taxon>
        <taxon>Pleuronectidae</taxon>
        <taxon>Pleuronectes</taxon>
    </lineage>
</organism>
<evidence type="ECO:0000313" key="1">
    <source>
        <dbReference type="EMBL" id="CAB1432562.1"/>
    </source>
</evidence>